<sequence length="184" mass="21112">MEKPGSHLVETYVSGTCDQPHQGPIGSEDDGMEGNSPVTDHRERKRPLAGADARDVGEEAQNMLEHFGEALMAKRRKLESIPDTCVENTNQKSGHVLKTQGQWQQLIQEYLQQCLILAQQLQMDLKETEEEEAKLENIFQHQQKFIKQARSLLNYVQQIIEKLYQQSQKDQQEKGHQSKTVFLP</sequence>
<protein>
    <submittedName>
        <fullName evidence="2">Synaptonemal complex protein 3-like</fullName>
    </submittedName>
</protein>
<reference evidence="2" key="1">
    <citation type="submission" date="2025-08" db="UniProtKB">
        <authorList>
            <consortium name="RefSeq"/>
        </authorList>
    </citation>
    <scope>IDENTIFICATION</scope>
</reference>
<dbReference type="Proteomes" id="UP000694863">
    <property type="component" value="Unplaced"/>
</dbReference>
<evidence type="ECO:0000313" key="1">
    <source>
        <dbReference type="Proteomes" id="UP000694863"/>
    </source>
</evidence>
<keyword evidence="1" id="KW-1185">Reference proteome</keyword>
<gene>
    <name evidence="2" type="primary">LOC123522633</name>
</gene>
<proteinExistence type="predicted"/>
<name>A0AC55DRU2_ECHTE</name>
<organism evidence="1 2">
    <name type="scientific">Echinops telfairi</name>
    <name type="common">Lesser hedgehog tenrec</name>
    <dbReference type="NCBI Taxonomy" id="9371"/>
    <lineage>
        <taxon>Eukaryota</taxon>
        <taxon>Metazoa</taxon>
        <taxon>Chordata</taxon>
        <taxon>Craniata</taxon>
        <taxon>Vertebrata</taxon>
        <taxon>Euteleostomi</taxon>
        <taxon>Mammalia</taxon>
        <taxon>Eutheria</taxon>
        <taxon>Afrotheria</taxon>
        <taxon>Tenrecidae</taxon>
        <taxon>Tenrecinae</taxon>
        <taxon>Echinops</taxon>
    </lineage>
</organism>
<accession>A0AC55DRU2</accession>
<dbReference type="RefSeq" id="XP_045154463.1">
    <property type="nucleotide sequence ID" value="XM_045298528.1"/>
</dbReference>
<evidence type="ECO:0000313" key="2">
    <source>
        <dbReference type="RefSeq" id="XP_045154463.1"/>
    </source>
</evidence>